<comment type="caution">
    <text evidence="2">The sequence shown here is derived from an EMBL/GenBank/DDBJ whole genome shotgun (WGS) entry which is preliminary data.</text>
</comment>
<dbReference type="PANTHER" id="PTHR34310">
    <property type="entry name" value="DUF427 DOMAIN PROTEIN (AFU_ORTHOLOGUE AFUA_3G02220)"/>
    <property type="match status" value="1"/>
</dbReference>
<dbReference type="Gene3D" id="2.170.150.40">
    <property type="entry name" value="Domain of unknown function (DUF427)"/>
    <property type="match status" value="1"/>
</dbReference>
<evidence type="ECO:0000313" key="2">
    <source>
        <dbReference type="EMBL" id="MBZ9567743.1"/>
    </source>
</evidence>
<name>A0ABS7WZW2_9GAMM</name>
<dbReference type="InterPro" id="IPR007361">
    <property type="entry name" value="DUF427"/>
</dbReference>
<dbReference type="InterPro" id="IPR038694">
    <property type="entry name" value="DUF427_sf"/>
</dbReference>
<proteinExistence type="predicted"/>
<evidence type="ECO:0000313" key="3">
    <source>
        <dbReference type="Proteomes" id="UP001319883"/>
    </source>
</evidence>
<feature type="domain" description="DUF427" evidence="1">
    <location>
        <begin position="21"/>
        <end position="106"/>
    </location>
</feature>
<keyword evidence="3" id="KW-1185">Reference proteome</keyword>
<sequence length="114" mass="12993">MADHTAEPRITLHPHTRRVRIFDGDMLIADTCQAIELRERGYPPRHYLPRADVNISKFSISSTVTHCPFKGDTTYYSLPDIADVAWSYERPIDEMTAIAGRLAFDAEKVTELVE</sequence>
<dbReference type="PANTHER" id="PTHR34310:SF9">
    <property type="entry name" value="BLR5716 PROTEIN"/>
    <property type="match status" value="1"/>
</dbReference>
<gene>
    <name evidence="2" type="ORF">KGQ91_08620</name>
</gene>
<organism evidence="2 3">
    <name type="scientific">Modicisalibacter tunisiensis</name>
    <dbReference type="NCBI Taxonomy" id="390637"/>
    <lineage>
        <taxon>Bacteria</taxon>
        <taxon>Pseudomonadati</taxon>
        <taxon>Pseudomonadota</taxon>
        <taxon>Gammaproteobacteria</taxon>
        <taxon>Oceanospirillales</taxon>
        <taxon>Halomonadaceae</taxon>
        <taxon>Modicisalibacter</taxon>
    </lineage>
</organism>
<dbReference type="Proteomes" id="UP001319883">
    <property type="component" value="Unassembled WGS sequence"/>
</dbReference>
<protein>
    <submittedName>
        <fullName evidence="2">DUF427 domain-containing protein</fullName>
    </submittedName>
</protein>
<accession>A0ABS7WZW2</accession>
<dbReference type="EMBL" id="JAGXFD010000001">
    <property type="protein sequence ID" value="MBZ9567743.1"/>
    <property type="molecule type" value="Genomic_DNA"/>
</dbReference>
<reference evidence="2 3" key="1">
    <citation type="submission" date="2021-05" db="EMBL/GenBank/DDBJ databases">
        <title>Petroleum and Energy Research Collection (APPE): ex situ preservation of microbial diversity associated with the oil industry and exploitation of its biotechnological potential.</title>
        <authorList>
            <person name="Paixao C.T.M."/>
            <person name="Gomes M.B."/>
            <person name="Oliveira V.M."/>
        </authorList>
    </citation>
    <scope>NUCLEOTIDE SEQUENCE [LARGE SCALE GENOMIC DNA]</scope>
    <source>
        <strain evidence="2 3">LIT2</strain>
    </source>
</reference>
<dbReference type="Pfam" id="PF04248">
    <property type="entry name" value="NTP_transf_9"/>
    <property type="match status" value="1"/>
</dbReference>
<dbReference type="RefSeq" id="WP_224415458.1">
    <property type="nucleotide sequence ID" value="NZ_JAGXFC010000001.1"/>
</dbReference>
<evidence type="ECO:0000259" key="1">
    <source>
        <dbReference type="Pfam" id="PF04248"/>
    </source>
</evidence>